<reference evidence="1 2" key="1">
    <citation type="submission" date="2012-10" db="EMBL/GenBank/DDBJ databases">
        <authorList>
            <person name="Zafar N."/>
            <person name="Inman J."/>
            <person name="Hall N."/>
            <person name="Lorenzi H."/>
            <person name="Caler E."/>
        </authorList>
    </citation>
    <scope>NUCLEOTIDE SEQUENCE [LARGE SCALE GENOMIC DNA]</scope>
    <source>
        <strain evidence="1 2">IP1</strain>
    </source>
</reference>
<name>A0A0A1U9M8_ENTIV</name>
<evidence type="ECO:0000313" key="2">
    <source>
        <dbReference type="Proteomes" id="UP000014680"/>
    </source>
</evidence>
<dbReference type="PANTHER" id="PTHR21586:SF0">
    <property type="entry name" value="PP2C-LIKE DOMAIN-CONTAINING PROTEIN CG9801"/>
    <property type="match status" value="1"/>
</dbReference>
<dbReference type="Proteomes" id="UP000014680">
    <property type="component" value="Unassembled WGS sequence"/>
</dbReference>
<evidence type="ECO:0000313" key="1">
    <source>
        <dbReference type="EMBL" id="ELP88820.1"/>
    </source>
</evidence>
<proteinExistence type="predicted"/>
<organism evidence="1 2">
    <name type="scientific">Entamoeba invadens IP1</name>
    <dbReference type="NCBI Taxonomy" id="370355"/>
    <lineage>
        <taxon>Eukaryota</taxon>
        <taxon>Amoebozoa</taxon>
        <taxon>Evosea</taxon>
        <taxon>Archamoebae</taxon>
        <taxon>Mastigamoebida</taxon>
        <taxon>Entamoebidae</taxon>
        <taxon>Entamoeba</taxon>
    </lineage>
</organism>
<keyword evidence="2" id="KW-1185">Reference proteome</keyword>
<dbReference type="EMBL" id="KB206690">
    <property type="protein sequence ID" value="ELP88820.1"/>
    <property type="molecule type" value="Genomic_DNA"/>
</dbReference>
<dbReference type="InterPro" id="IPR036457">
    <property type="entry name" value="PPM-type-like_dom_sf"/>
</dbReference>
<gene>
    <name evidence="1" type="ORF">EIN_368180</name>
</gene>
<dbReference type="KEGG" id="eiv:EIN_368180"/>
<dbReference type="SUPFAM" id="SSF81606">
    <property type="entry name" value="PP2C-like"/>
    <property type="match status" value="1"/>
</dbReference>
<dbReference type="GeneID" id="14887802"/>
<accession>A0A0A1U9M8</accession>
<dbReference type="InterPro" id="IPR053287">
    <property type="entry name" value="PP2C-like_domain"/>
</dbReference>
<protein>
    <recommendedName>
        <fullName evidence="3">PPM-type phosphatase domain-containing protein</fullName>
    </recommendedName>
</protein>
<dbReference type="AlphaFoldDB" id="A0A0A1U9M8"/>
<dbReference type="VEuPathDB" id="AmoebaDB:EIN_368180"/>
<evidence type="ECO:0008006" key="3">
    <source>
        <dbReference type="Google" id="ProtNLM"/>
    </source>
</evidence>
<dbReference type="Gene3D" id="3.60.40.10">
    <property type="entry name" value="PPM-type phosphatase domain"/>
    <property type="match status" value="1"/>
</dbReference>
<sequence length="459" mass="51975">MKLSKSEKTKIEKCFDETFSPLISKLPKLEVKFYKYDQPITVIDTTPPPNHYPIYSSDTFSYTSFSTYPYRNEKKMGDPICDKGKGAIFKNLGIFVLGDGCGIGPSVCEAATVAVNTIFSSVIENILMCKNVRDIGKVMVDSVVAGHVAIIESGNLFHIGTSTILLVTYFYINTQIYLLSLSIGDCHALRYNITTKDVSHVVGNLRESLEEVPDCGGRIGPFVDKLFPDLRNGDIHICECNEGDFLVMATDGYHDNFDPIITGKTPKEVSLQYKTWEEAEKDVECSLKKARFVEEIVMDFITNSVSLADFCENTSRYVVNMTTRIRTFMEERQGEKHPKDPHEYPGKCDHTTVMIFKMERRGDIPEVINCYVPSYSITLFGGNDMEPYNFNHDRGILIHAHKPRERLVQTPRPDRCRKDITGENTRSFLNSPVDFDKKKGVALKFCSEGEIKESDEEKN</sequence>
<dbReference type="RefSeq" id="XP_004255591.1">
    <property type="nucleotide sequence ID" value="XM_004255543.1"/>
</dbReference>
<dbReference type="OrthoDB" id="2556847at2759"/>
<dbReference type="PANTHER" id="PTHR21586">
    <property type="entry name" value="TIPA"/>
    <property type="match status" value="1"/>
</dbReference>